<name>A0A3B1A7J0_9ZZZZ</name>
<dbReference type="InterPro" id="IPR044880">
    <property type="entry name" value="NCX_ion-bd_dom_sf"/>
</dbReference>
<evidence type="ECO:0000256" key="2">
    <source>
        <dbReference type="ARBA" id="ARBA00022692"/>
    </source>
</evidence>
<dbReference type="PANTHER" id="PTHR10846:SF8">
    <property type="entry name" value="INNER MEMBRANE PROTEIN YRBG"/>
    <property type="match status" value="1"/>
</dbReference>
<evidence type="ECO:0000256" key="3">
    <source>
        <dbReference type="ARBA" id="ARBA00022989"/>
    </source>
</evidence>
<dbReference type="GO" id="GO:0005886">
    <property type="term" value="C:plasma membrane"/>
    <property type="evidence" value="ECO:0007669"/>
    <property type="project" value="TreeGrafter"/>
</dbReference>
<feature type="transmembrane region" description="Helical" evidence="5">
    <location>
        <begin position="305"/>
        <end position="323"/>
    </location>
</feature>
<dbReference type="InterPro" id="IPR004837">
    <property type="entry name" value="NaCa_Exmemb"/>
</dbReference>
<feature type="transmembrane region" description="Helical" evidence="5">
    <location>
        <begin position="210"/>
        <end position="233"/>
    </location>
</feature>
<feature type="domain" description="Sodium/calcium exchanger membrane region" evidence="6">
    <location>
        <begin position="175"/>
        <end position="320"/>
    </location>
</feature>
<feature type="transmembrane region" description="Helical" evidence="5">
    <location>
        <begin position="78"/>
        <end position="96"/>
    </location>
</feature>
<dbReference type="GO" id="GO:0006874">
    <property type="term" value="P:intracellular calcium ion homeostasis"/>
    <property type="evidence" value="ECO:0007669"/>
    <property type="project" value="TreeGrafter"/>
</dbReference>
<keyword evidence="2 5" id="KW-0812">Transmembrane</keyword>
<dbReference type="InterPro" id="IPR004481">
    <property type="entry name" value="K/Na/Ca-exchanger"/>
</dbReference>
<keyword evidence="4 5" id="KW-0472">Membrane</keyword>
<evidence type="ECO:0000313" key="7">
    <source>
        <dbReference type="EMBL" id="VAW89684.1"/>
    </source>
</evidence>
<dbReference type="GO" id="GO:0005262">
    <property type="term" value="F:calcium channel activity"/>
    <property type="evidence" value="ECO:0007669"/>
    <property type="project" value="TreeGrafter"/>
</dbReference>
<protein>
    <submittedName>
        <fullName evidence="7">Inner membrane protein YrbG, predicted calcium/sodium:proton antiporter</fullName>
    </submittedName>
</protein>
<feature type="domain" description="Sodium/calcium exchanger membrane region" evidence="6">
    <location>
        <begin position="6"/>
        <end position="144"/>
    </location>
</feature>
<dbReference type="GO" id="GO:0008273">
    <property type="term" value="F:calcium, potassium:sodium antiporter activity"/>
    <property type="evidence" value="ECO:0007669"/>
    <property type="project" value="TreeGrafter"/>
</dbReference>
<accession>A0A3B1A7J0</accession>
<dbReference type="AlphaFoldDB" id="A0A3B1A7J0"/>
<evidence type="ECO:0000256" key="1">
    <source>
        <dbReference type="ARBA" id="ARBA00004141"/>
    </source>
</evidence>
<dbReference type="Gene3D" id="1.20.1420.30">
    <property type="entry name" value="NCX, central ion-binding region"/>
    <property type="match status" value="2"/>
</dbReference>
<reference evidence="7" key="1">
    <citation type="submission" date="2018-06" db="EMBL/GenBank/DDBJ databases">
        <authorList>
            <person name="Zhirakovskaya E."/>
        </authorList>
    </citation>
    <scope>NUCLEOTIDE SEQUENCE</scope>
</reference>
<evidence type="ECO:0000259" key="6">
    <source>
        <dbReference type="Pfam" id="PF01699"/>
    </source>
</evidence>
<dbReference type="EMBL" id="UOFP01000285">
    <property type="protein sequence ID" value="VAW89684.1"/>
    <property type="molecule type" value="Genomic_DNA"/>
</dbReference>
<feature type="transmembrane region" description="Helical" evidence="5">
    <location>
        <begin position="276"/>
        <end position="293"/>
    </location>
</feature>
<feature type="transmembrane region" description="Helical" evidence="5">
    <location>
        <begin position="105"/>
        <end position="121"/>
    </location>
</feature>
<feature type="transmembrane region" description="Helical" evidence="5">
    <location>
        <begin position="245"/>
        <end position="264"/>
    </location>
</feature>
<sequence>MLLSSAAILLGLVVLVWSADRFVLGASAVARNYGISPLIIGMTILGFGTSAPEMLVSGMAAWEGNPTIGVGNALGSNIANIALVLGFTAIVSPMVVRSKVLKREFPLLFLVMGLAAVLMIDNDLSRVDGFILLSGVVVMLWWMIRLARQEQAVGEEPLEAEFDDEIPTDMSTGRAFFWLLLGLVLLMVSSWLLVWGAVNVAHYFGVSDLIIGLTIIAIGTSLPELAATVSAALKKEHEMAIGNIIGSNLFNILAVLALPGIIMPTVLGPEVMSRDFVVMTLLTVALFLMAYGFKGKDGQISRIEGAVLLASFVGYMVMLYFAVVG</sequence>
<comment type="subcellular location">
    <subcellularLocation>
        <location evidence="1">Membrane</location>
        <topology evidence="1">Multi-pass membrane protein</topology>
    </subcellularLocation>
</comment>
<evidence type="ECO:0000256" key="5">
    <source>
        <dbReference type="SAM" id="Phobius"/>
    </source>
</evidence>
<dbReference type="NCBIfam" id="TIGR00367">
    <property type="entry name" value="calcium/sodium antiporter"/>
    <property type="match status" value="1"/>
</dbReference>
<feature type="transmembrane region" description="Helical" evidence="5">
    <location>
        <begin position="127"/>
        <end position="144"/>
    </location>
</feature>
<organism evidence="7">
    <name type="scientific">hydrothermal vent metagenome</name>
    <dbReference type="NCBI Taxonomy" id="652676"/>
    <lineage>
        <taxon>unclassified sequences</taxon>
        <taxon>metagenomes</taxon>
        <taxon>ecological metagenomes</taxon>
    </lineage>
</organism>
<keyword evidence="3 5" id="KW-1133">Transmembrane helix</keyword>
<dbReference type="Pfam" id="PF01699">
    <property type="entry name" value="Na_Ca_ex"/>
    <property type="match status" value="2"/>
</dbReference>
<evidence type="ECO:0000256" key="4">
    <source>
        <dbReference type="ARBA" id="ARBA00023136"/>
    </source>
</evidence>
<gene>
    <name evidence="7" type="ORF">MNBD_GAMMA18-1668</name>
</gene>
<feature type="transmembrane region" description="Helical" evidence="5">
    <location>
        <begin position="176"/>
        <end position="198"/>
    </location>
</feature>
<dbReference type="PANTHER" id="PTHR10846">
    <property type="entry name" value="SODIUM/POTASSIUM/CALCIUM EXCHANGER"/>
    <property type="match status" value="1"/>
</dbReference>
<proteinExistence type="predicted"/>